<evidence type="ECO:0000313" key="1">
    <source>
        <dbReference type="EMBL" id="RWU08108.1"/>
    </source>
</evidence>
<dbReference type="RefSeq" id="WP_113646633.1">
    <property type="nucleotide sequence ID" value="NZ_QMHN01000002.1"/>
</dbReference>
<organism evidence="1 2">
    <name type="scientific">Pedobacter chitinilyticus</name>
    <dbReference type="NCBI Taxonomy" id="2233776"/>
    <lineage>
        <taxon>Bacteria</taxon>
        <taxon>Pseudomonadati</taxon>
        <taxon>Bacteroidota</taxon>
        <taxon>Sphingobacteriia</taxon>
        <taxon>Sphingobacteriales</taxon>
        <taxon>Sphingobacteriaceae</taxon>
        <taxon>Pedobacter</taxon>
    </lineage>
</organism>
<sequence>MMNTLIRNSFFFICLLNLGCFRSQPTLTFIEAKPDQIKLEIDSVRLPPEMASFPIRVRLTNYTNKKALLVFKRIVNDFSHQKHNLYLKTERDTLFLGLNADHLILNKRSSITFNINGYYGANKEKHLFHEFFNFPKGKICYVVDRKSVEDVALRIFKGRDTILTPYVLMVDAANVKVIEKFSQKSMEVEETVL</sequence>
<dbReference type="EMBL" id="SAYW01000002">
    <property type="protein sequence ID" value="RWU08108.1"/>
    <property type="molecule type" value="Genomic_DNA"/>
</dbReference>
<evidence type="ECO:0000313" key="2">
    <source>
        <dbReference type="Proteomes" id="UP000284120"/>
    </source>
</evidence>
<reference evidence="1 2" key="1">
    <citation type="submission" date="2018-06" db="EMBL/GenBank/DDBJ databases">
        <title>Pedobacter endophyticus sp. nov., an endophytic bacterium isolated from a leaf of Triticum aestivum.</title>
        <authorList>
            <person name="Zhang L."/>
        </authorList>
    </citation>
    <scope>NUCLEOTIDE SEQUENCE [LARGE SCALE GENOMIC DNA]</scope>
    <source>
        <strain evidence="1 2">CM134L-2</strain>
    </source>
</reference>
<proteinExistence type="predicted"/>
<dbReference type="Proteomes" id="UP000284120">
    <property type="component" value="Unassembled WGS sequence"/>
</dbReference>
<dbReference type="OrthoDB" id="1495641at2"/>
<keyword evidence="2" id="KW-1185">Reference proteome</keyword>
<accession>A0A3S3PZD2</accession>
<name>A0A3S3PZD2_9SPHI</name>
<comment type="caution">
    <text evidence="1">The sequence shown here is derived from an EMBL/GenBank/DDBJ whole genome shotgun (WGS) entry which is preliminary data.</text>
</comment>
<dbReference type="AlphaFoldDB" id="A0A3S3PZD2"/>
<gene>
    <name evidence="1" type="ORF">DPV69_06920</name>
</gene>
<protein>
    <submittedName>
        <fullName evidence="1">Uncharacterized protein</fullName>
    </submittedName>
</protein>